<sequence>MASFTASLSRPPSPLLQTPAATASTVYIPLSFASRGLYFSVPRPSFRSLQGTCSRGGVAAFVTKATSAGAASAAAEKKANPERVQRVHSIEEFDAALQAAKNRLVVVEFAASDSDQSSQIYPFMVELSRTCSDVDFLLVMGDESEATRALCEREKIDKVPHFSFYKGMEKIHEEEAIGPDQLMGDVLYYGDSHSAVEQLHSGEDVQKLIEDHKADHKLIVLDVGLKHCGPCVKVYPTVVKLSRQMDTVVFARMNGDENDSCMRFLRDMNVVEVPTFLFIRDGEICGRYVGSGKGELIGEILRYQGVRVTY</sequence>
<keyword evidence="3" id="KW-1185">Reference proteome</keyword>
<dbReference type="PANTHER" id="PTHR47578:SF1">
    <property type="entry name" value="THIOREDOXIN-LIKE PROTEIN CDSP32, CHLOROPLASTIC"/>
    <property type="match status" value="1"/>
</dbReference>
<comment type="caution">
    <text evidence="2">The sequence shown here is derived from an EMBL/GenBank/DDBJ whole genome shotgun (WGS) entry which is preliminary data.</text>
</comment>
<organism evidence="2 3">
    <name type="scientific">Trapa incisa</name>
    <dbReference type="NCBI Taxonomy" id="236973"/>
    <lineage>
        <taxon>Eukaryota</taxon>
        <taxon>Viridiplantae</taxon>
        <taxon>Streptophyta</taxon>
        <taxon>Embryophyta</taxon>
        <taxon>Tracheophyta</taxon>
        <taxon>Spermatophyta</taxon>
        <taxon>Magnoliopsida</taxon>
        <taxon>eudicotyledons</taxon>
        <taxon>Gunneridae</taxon>
        <taxon>Pentapetalae</taxon>
        <taxon>rosids</taxon>
        <taxon>malvids</taxon>
        <taxon>Myrtales</taxon>
        <taxon>Lythraceae</taxon>
        <taxon>Trapa</taxon>
    </lineage>
</organism>
<accession>A0AAN7QLI0</accession>
<dbReference type="GO" id="GO:0016671">
    <property type="term" value="F:oxidoreductase activity, acting on a sulfur group of donors, disulfide as acceptor"/>
    <property type="evidence" value="ECO:0007669"/>
    <property type="project" value="InterPro"/>
</dbReference>
<dbReference type="PROSITE" id="PS51352">
    <property type="entry name" value="THIOREDOXIN_2"/>
    <property type="match status" value="1"/>
</dbReference>
<dbReference type="CDD" id="cd02985">
    <property type="entry name" value="TRX_CDSP32"/>
    <property type="match status" value="1"/>
</dbReference>
<dbReference type="SUPFAM" id="SSF52833">
    <property type="entry name" value="Thioredoxin-like"/>
    <property type="match status" value="2"/>
</dbReference>
<proteinExistence type="predicted"/>
<evidence type="ECO:0000313" key="2">
    <source>
        <dbReference type="EMBL" id="KAK4771527.1"/>
    </source>
</evidence>
<evidence type="ECO:0000259" key="1">
    <source>
        <dbReference type="PROSITE" id="PS51352"/>
    </source>
</evidence>
<feature type="domain" description="Thioredoxin" evidence="1">
    <location>
        <begin position="66"/>
        <end position="214"/>
    </location>
</feature>
<dbReference type="InterPro" id="IPR013766">
    <property type="entry name" value="Thioredoxin_domain"/>
</dbReference>
<dbReference type="InterPro" id="IPR044192">
    <property type="entry name" value="CDSP32"/>
</dbReference>
<dbReference type="InterPro" id="IPR036249">
    <property type="entry name" value="Thioredoxin-like_sf"/>
</dbReference>
<dbReference type="Proteomes" id="UP001345219">
    <property type="component" value="Chromosome 24"/>
</dbReference>
<gene>
    <name evidence="2" type="ORF">SAY87_032059</name>
</gene>
<dbReference type="PANTHER" id="PTHR47578">
    <property type="entry name" value="THIOREDOXIN-LIKE PROTEIN CDSP32, CHLOROPLASTIC"/>
    <property type="match status" value="1"/>
</dbReference>
<evidence type="ECO:0000313" key="3">
    <source>
        <dbReference type="Proteomes" id="UP001345219"/>
    </source>
</evidence>
<dbReference type="Pfam" id="PF00085">
    <property type="entry name" value="Thioredoxin"/>
    <property type="match status" value="2"/>
</dbReference>
<dbReference type="Gene3D" id="3.40.30.10">
    <property type="entry name" value="Glutaredoxin"/>
    <property type="match status" value="2"/>
</dbReference>
<dbReference type="AlphaFoldDB" id="A0AAN7QLI0"/>
<dbReference type="EMBL" id="JAXIOK010000005">
    <property type="protein sequence ID" value="KAK4771527.1"/>
    <property type="molecule type" value="Genomic_DNA"/>
</dbReference>
<name>A0AAN7QLI0_9MYRT</name>
<reference evidence="2 3" key="1">
    <citation type="journal article" date="2023" name="Hortic Res">
        <title>Pangenome of water caltrop reveals structural variations and asymmetric subgenome divergence after allopolyploidization.</title>
        <authorList>
            <person name="Zhang X."/>
            <person name="Chen Y."/>
            <person name="Wang L."/>
            <person name="Yuan Y."/>
            <person name="Fang M."/>
            <person name="Shi L."/>
            <person name="Lu R."/>
            <person name="Comes H.P."/>
            <person name="Ma Y."/>
            <person name="Chen Y."/>
            <person name="Huang G."/>
            <person name="Zhou Y."/>
            <person name="Zheng Z."/>
            <person name="Qiu Y."/>
        </authorList>
    </citation>
    <scope>NUCLEOTIDE SEQUENCE [LARGE SCALE GENOMIC DNA]</scope>
    <source>
        <tissue evidence="2">Roots</tissue>
    </source>
</reference>
<protein>
    <recommendedName>
        <fullName evidence="1">Thioredoxin domain-containing protein</fullName>
    </recommendedName>
</protein>